<dbReference type="SFLD" id="SFLDF00562">
    <property type="entry name" value="HemN-like__clustered_with_heat"/>
    <property type="match status" value="1"/>
</dbReference>
<dbReference type="GO" id="GO:0046872">
    <property type="term" value="F:metal ion binding"/>
    <property type="evidence" value="ECO:0007669"/>
    <property type="project" value="UniProtKB-UniRule"/>
</dbReference>
<evidence type="ECO:0000259" key="4">
    <source>
        <dbReference type="PROSITE" id="PS51918"/>
    </source>
</evidence>
<evidence type="ECO:0000313" key="6">
    <source>
        <dbReference type="Proteomes" id="UP001229251"/>
    </source>
</evidence>
<sequence>MSQAKVKMGLYIHIPFCQKKCHYCNFLTFTDQANEVDPYIDYLIREMAFYQEQNYLIDTIYFGGGTPSYLSADQMVRVMEGVYRYFEVSQRAEISIEMNPESVTSRRLDSYLECGFNRFSMGVQSFNDEVLKMMGRLHDRATVFEKIELMKNKGIDRLGIDLMFANPKQTLEILEDDLNQALTLPLTHLSIYSLMIKDDTPLKRWVLTGQVKLPSEELERTMYHYIQERLKAAGFEQYEISNFARPGYESRHNKKYWRLDNYLGLGLGASSNVDLIRYDNERSFSAYYQKIDRGLPPVMSQEVMTLEDREKEYIMLNMRLLKGFSIPEINQRFGIDFLTKYQKAIEKHLNTGIIQLSEDRIAFTELGLDIGNQFYLDIL</sequence>
<dbReference type="NCBIfam" id="TIGR00539">
    <property type="entry name" value="hemN_rel"/>
    <property type="match status" value="1"/>
</dbReference>
<dbReference type="Gene3D" id="3.80.30.20">
    <property type="entry name" value="tm_1862 like domain"/>
    <property type="match status" value="1"/>
</dbReference>
<dbReference type="PROSITE" id="PS51918">
    <property type="entry name" value="RADICAL_SAM"/>
    <property type="match status" value="1"/>
</dbReference>
<dbReference type="EMBL" id="JASOOE010000010">
    <property type="protein sequence ID" value="MDK7187533.1"/>
    <property type="molecule type" value="Genomic_DNA"/>
</dbReference>
<comment type="caution">
    <text evidence="5">The sequence shown here is derived from an EMBL/GenBank/DDBJ whole genome shotgun (WGS) entry which is preliminary data.</text>
</comment>
<dbReference type="GO" id="GO:0004109">
    <property type="term" value="F:coproporphyrinogen oxidase activity"/>
    <property type="evidence" value="ECO:0007669"/>
    <property type="project" value="InterPro"/>
</dbReference>
<proteinExistence type="inferred from homology"/>
<dbReference type="InterPro" id="IPR004559">
    <property type="entry name" value="HemW-like"/>
</dbReference>
<dbReference type="InterPro" id="IPR058240">
    <property type="entry name" value="rSAM_sf"/>
</dbReference>
<dbReference type="InterPro" id="IPR034505">
    <property type="entry name" value="Coproporphyrinogen-III_oxidase"/>
</dbReference>
<dbReference type="Pfam" id="PF06969">
    <property type="entry name" value="HemN_C"/>
    <property type="match status" value="1"/>
</dbReference>
<evidence type="ECO:0000313" key="5">
    <source>
        <dbReference type="EMBL" id="MDK7187533.1"/>
    </source>
</evidence>
<feature type="domain" description="Radical SAM core" evidence="4">
    <location>
        <begin position="2"/>
        <end position="236"/>
    </location>
</feature>
<dbReference type="SFLD" id="SFLDG01065">
    <property type="entry name" value="anaerobic_coproporphyrinogen-I"/>
    <property type="match status" value="2"/>
</dbReference>
<dbReference type="InterPro" id="IPR010723">
    <property type="entry name" value="HemN_C"/>
</dbReference>
<dbReference type="SFLD" id="SFLDF00288">
    <property type="entry name" value="HemN-like__clustered_with_nucl"/>
    <property type="match status" value="1"/>
</dbReference>
<dbReference type="AlphaFoldDB" id="A0AAJ1V2X3"/>
<dbReference type="SFLD" id="SFLDG01082">
    <property type="entry name" value="B12-binding_domain_containing"/>
    <property type="match status" value="1"/>
</dbReference>
<dbReference type="GO" id="GO:0006779">
    <property type="term" value="P:porphyrin-containing compound biosynthetic process"/>
    <property type="evidence" value="ECO:0007669"/>
    <property type="project" value="InterPro"/>
</dbReference>
<evidence type="ECO:0000256" key="2">
    <source>
        <dbReference type="ARBA" id="ARBA00017228"/>
    </source>
</evidence>
<keyword evidence="3" id="KW-0004">4Fe-4S</keyword>
<dbReference type="PANTHER" id="PTHR13932:SF5">
    <property type="entry name" value="RADICAL S-ADENOSYL METHIONINE DOMAIN-CONTAINING PROTEIN 1, MITOCHONDRIAL"/>
    <property type="match status" value="1"/>
</dbReference>
<reference evidence="5" key="1">
    <citation type="submission" date="2023-05" db="EMBL/GenBank/DDBJ databases">
        <title>Cataloging the Phylogenetic Diversity of Human Bladder Bacteria.</title>
        <authorList>
            <person name="Du J."/>
        </authorList>
    </citation>
    <scope>NUCLEOTIDE SEQUENCE</scope>
    <source>
        <strain evidence="5">UMB1231</strain>
    </source>
</reference>
<dbReference type="PANTHER" id="PTHR13932">
    <property type="entry name" value="COPROPORPHYRINIGEN III OXIDASE"/>
    <property type="match status" value="1"/>
</dbReference>
<dbReference type="SFLD" id="SFLDS00029">
    <property type="entry name" value="Radical_SAM"/>
    <property type="match status" value="2"/>
</dbReference>
<protein>
    <recommendedName>
        <fullName evidence="2 3">Heme chaperone HemW</fullName>
    </recommendedName>
</protein>
<dbReference type="InterPro" id="IPR023404">
    <property type="entry name" value="rSAM_horseshoe"/>
</dbReference>
<dbReference type="InterPro" id="IPR006638">
    <property type="entry name" value="Elp3/MiaA/NifB-like_rSAM"/>
</dbReference>
<evidence type="ECO:0000256" key="1">
    <source>
        <dbReference type="ARBA" id="ARBA00006100"/>
    </source>
</evidence>
<dbReference type="SUPFAM" id="SSF102114">
    <property type="entry name" value="Radical SAM enzymes"/>
    <property type="match status" value="1"/>
</dbReference>
<keyword evidence="3" id="KW-0949">S-adenosyl-L-methionine</keyword>
<accession>A0AAJ1V2X3</accession>
<keyword evidence="3" id="KW-0963">Cytoplasm</keyword>
<dbReference type="Pfam" id="PF04055">
    <property type="entry name" value="Radical_SAM"/>
    <property type="match status" value="1"/>
</dbReference>
<keyword evidence="3" id="KW-0408">Iron</keyword>
<dbReference type="GO" id="GO:0051539">
    <property type="term" value="F:4 iron, 4 sulfur cluster binding"/>
    <property type="evidence" value="ECO:0007669"/>
    <property type="project" value="UniProtKB-UniRule"/>
</dbReference>
<gene>
    <name evidence="5" type="primary">hemW</name>
    <name evidence="5" type="ORF">QP433_06025</name>
</gene>
<dbReference type="InterPro" id="IPR007197">
    <property type="entry name" value="rSAM"/>
</dbReference>
<name>A0AAJ1V2X3_9LACT</name>
<comment type="function">
    <text evidence="3">Probably acts as a heme chaperone, transferring heme to an unknown acceptor. Binds one molecule of heme per monomer, possibly covalently. Binds 1 [4Fe-4S] cluster. The cluster is coordinated with 3 cysteines and an exchangeable S-adenosyl-L-methionine.</text>
</comment>
<keyword evidence="3" id="KW-0143">Chaperone</keyword>
<keyword evidence="3" id="KW-0349">Heme</keyword>
<comment type="subcellular location">
    <subcellularLocation>
        <location evidence="3">Cytoplasm</location>
    </subcellularLocation>
</comment>
<keyword evidence="3" id="KW-0411">Iron-sulfur</keyword>
<dbReference type="CDD" id="cd01335">
    <property type="entry name" value="Radical_SAM"/>
    <property type="match status" value="1"/>
</dbReference>
<organism evidence="5 6">
    <name type="scientific">Facklamia hominis</name>
    <dbReference type="NCBI Taxonomy" id="178214"/>
    <lineage>
        <taxon>Bacteria</taxon>
        <taxon>Bacillati</taxon>
        <taxon>Bacillota</taxon>
        <taxon>Bacilli</taxon>
        <taxon>Lactobacillales</taxon>
        <taxon>Aerococcaceae</taxon>
        <taxon>Facklamia</taxon>
    </lineage>
</organism>
<dbReference type="RefSeq" id="WP_006908066.1">
    <property type="nucleotide sequence ID" value="NZ_CAUPDI010000013.1"/>
</dbReference>
<comment type="similarity">
    <text evidence="1">Belongs to the anaerobic coproporphyrinogen-III oxidase family. HemW subfamily.</text>
</comment>
<dbReference type="SMART" id="SM00729">
    <property type="entry name" value="Elp3"/>
    <property type="match status" value="1"/>
</dbReference>
<keyword evidence="3" id="KW-0479">Metal-binding</keyword>
<evidence type="ECO:0000256" key="3">
    <source>
        <dbReference type="RuleBase" id="RU364116"/>
    </source>
</evidence>
<dbReference type="Proteomes" id="UP001229251">
    <property type="component" value="Unassembled WGS sequence"/>
</dbReference>
<dbReference type="GO" id="GO:0005737">
    <property type="term" value="C:cytoplasm"/>
    <property type="evidence" value="ECO:0007669"/>
    <property type="project" value="UniProtKB-SubCell"/>
</dbReference>